<dbReference type="Proteomes" id="UP000226192">
    <property type="component" value="Unassembled WGS sequence"/>
</dbReference>
<dbReference type="PANTHER" id="PTHR43167">
    <property type="entry name" value="PUTATIVE (AFU_ORTHOLOGUE AFUA_6G01830)-RELATED"/>
    <property type="match status" value="1"/>
</dbReference>
<organism evidence="1 2">
    <name type="scientific">Ophiocordyceps australis</name>
    <dbReference type="NCBI Taxonomy" id="1399860"/>
    <lineage>
        <taxon>Eukaryota</taxon>
        <taxon>Fungi</taxon>
        <taxon>Dikarya</taxon>
        <taxon>Ascomycota</taxon>
        <taxon>Pezizomycotina</taxon>
        <taxon>Sordariomycetes</taxon>
        <taxon>Hypocreomycetidae</taxon>
        <taxon>Hypocreales</taxon>
        <taxon>Ophiocordycipitaceae</taxon>
        <taxon>Ophiocordyceps</taxon>
    </lineage>
</organism>
<proteinExistence type="predicted"/>
<keyword evidence="2" id="KW-1185">Reference proteome</keyword>
<sequence>MSLPNLANLPGMPSHIIHLLNRLHAESSTQEAKLTLDFHRPNYPDELRDKYFALDKDKAHFIYALCRATDARTIVEAGTSHGVSTIYLALAAAANAQASGPPARVITTENVPPKAAAALQNWKSCGEAVCSVIELRQGDVRETLQQETGEIDFLLLDIWVPVAFSVLKLLQPRLRRGAIVVVDSTARHCDDYAELLAHVRAPESGFVTQTLPFRDGLEMMVYMPEG</sequence>
<comment type="caution">
    <text evidence="1">The sequence shown here is derived from an EMBL/GenBank/DDBJ whole genome shotgun (WGS) entry which is preliminary data.</text>
</comment>
<dbReference type="InterPro" id="IPR029063">
    <property type="entry name" value="SAM-dependent_MTases_sf"/>
</dbReference>
<name>A0A2C5Y403_9HYPO</name>
<dbReference type="Gene3D" id="3.40.50.150">
    <property type="entry name" value="Vaccinia Virus protein VP39"/>
    <property type="match status" value="1"/>
</dbReference>
<dbReference type="STRING" id="1399860.A0A2C5Y403"/>
<accession>A0A2C5Y403</accession>
<dbReference type="PANTHER" id="PTHR43167:SF1">
    <property type="entry name" value="PUTATIVE (AFU_ORTHOLOGUE AFUA_6G01830)-RELATED"/>
    <property type="match status" value="1"/>
</dbReference>
<evidence type="ECO:0008006" key="3">
    <source>
        <dbReference type="Google" id="ProtNLM"/>
    </source>
</evidence>
<dbReference type="EMBL" id="NJET01000086">
    <property type="protein sequence ID" value="PHH61962.1"/>
    <property type="molecule type" value="Genomic_DNA"/>
</dbReference>
<protein>
    <recommendedName>
        <fullName evidence="3">O-methyltransferase</fullName>
    </recommendedName>
</protein>
<evidence type="ECO:0000313" key="2">
    <source>
        <dbReference type="Proteomes" id="UP000226192"/>
    </source>
</evidence>
<reference evidence="1 2" key="1">
    <citation type="submission" date="2017-06" db="EMBL/GenBank/DDBJ databases">
        <title>Ant-infecting Ophiocordyceps genomes reveal a high diversity of potential behavioral manipulation genes and a possible major role for enterotoxins.</title>
        <authorList>
            <person name="De Bekker C."/>
            <person name="Evans H.C."/>
            <person name="Brachmann A."/>
            <person name="Hughes D.P."/>
        </authorList>
    </citation>
    <scope>NUCLEOTIDE SEQUENCE [LARGE SCALE GENOMIC DNA]</scope>
    <source>
        <strain evidence="1 2">Map64</strain>
    </source>
</reference>
<dbReference type="OrthoDB" id="4863010at2759"/>
<dbReference type="SUPFAM" id="SSF53335">
    <property type="entry name" value="S-adenosyl-L-methionine-dependent methyltransferases"/>
    <property type="match status" value="1"/>
</dbReference>
<dbReference type="Pfam" id="PF13578">
    <property type="entry name" value="Methyltransf_24"/>
    <property type="match status" value="1"/>
</dbReference>
<dbReference type="AlphaFoldDB" id="A0A2C5Y403"/>
<evidence type="ECO:0000313" key="1">
    <source>
        <dbReference type="EMBL" id="PHH61962.1"/>
    </source>
</evidence>
<gene>
    <name evidence="1" type="ORF">CDD81_7711</name>
</gene>